<dbReference type="EMBL" id="PPPD01000001">
    <property type="protein sequence ID" value="PNY83083.1"/>
    <property type="molecule type" value="Genomic_DNA"/>
</dbReference>
<accession>A0A2K3V2R8</accession>
<sequence length="116" mass="12660">MILPPQIQGNQALISPEQRQGVLRAMHKDSGDALRRRYPEITLTQDQAASGAIRVTPILTSPAALVPWAKLNVSLTFDLPGGGQMVMRETTSLLTLVRQGPNAANYAFDQIARRLP</sequence>
<name>A0A2K3V2R8_9DEIO</name>
<reference evidence="1 2" key="1">
    <citation type="submission" date="2018-01" db="EMBL/GenBank/DDBJ databases">
        <title>Deinococcus koreensis sp. nov., a radiation-resistant bacterium isolated from river water.</title>
        <authorList>
            <person name="Choi A."/>
        </authorList>
    </citation>
    <scope>NUCLEOTIDE SEQUENCE [LARGE SCALE GENOMIC DNA]</scope>
    <source>
        <strain evidence="1 2">SJW1-2</strain>
    </source>
</reference>
<dbReference type="Proteomes" id="UP000236379">
    <property type="component" value="Unassembled WGS sequence"/>
</dbReference>
<gene>
    <name evidence="1" type="ORF">CVO96_14325</name>
</gene>
<comment type="caution">
    <text evidence="1">The sequence shown here is derived from an EMBL/GenBank/DDBJ whole genome shotgun (WGS) entry which is preliminary data.</text>
</comment>
<protein>
    <submittedName>
        <fullName evidence="1">Uncharacterized protein</fullName>
    </submittedName>
</protein>
<keyword evidence="2" id="KW-1185">Reference proteome</keyword>
<proteinExistence type="predicted"/>
<dbReference type="OrthoDB" id="69443at2"/>
<evidence type="ECO:0000313" key="1">
    <source>
        <dbReference type="EMBL" id="PNY83083.1"/>
    </source>
</evidence>
<organism evidence="1 2">
    <name type="scientific">Deinococcus koreensis</name>
    <dbReference type="NCBI Taxonomy" id="2054903"/>
    <lineage>
        <taxon>Bacteria</taxon>
        <taxon>Thermotogati</taxon>
        <taxon>Deinococcota</taxon>
        <taxon>Deinococci</taxon>
        <taxon>Deinococcales</taxon>
        <taxon>Deinococcaceae</taxon>
        <taxon>Deinococcus</taxon>
    </lineage>
</organism>
<dbReference type="AlphaFoldDB" id="A0A2K3V2R8"/>
<evidence type="ECO:0000313" key="2">
    <source>
        <dbReference type="Proteomes" id="UP000236379"/>
    </source>
</evidence>